<keyword evidence="1" id="KW-0547">Nucleotide-binding</keyword>
<accession>A0A1I2HMR3</accession>
<dbReference type="EMBL" id="FONV01000008">
    <property type="protein sequence ID" value="SFF30723.1"/>
    <property type="molecule type" value="Genomic_DNA"/>
</dbReference>
<keyword evidence="2" id="KW-0067">ATP-binding</keyword>
<feature type="domain" description="HTH luxR-type" evidence="3">
    <location>
        <begin position="831"/>
        <end position="892"/>
    </location>
</feature>
<gene>
    <name evidence="4" type="ORF">SAMN05421541_108327</name>
</gene>
<dbReference type="GO" id="GO:0006355">
    <property type="term" value="P:regulation of DNA-templated transcription"/>
    <property type="evidence" value="ECO:0007669"/>
    <property type="project" value="InterPro"/>
</dbReference>
<dbReference type="Pfam" id="PF13191">
    <property type="entry name" value="AAA_16"/>
    <property type="match status" value="1"/>
</dbReference>
<evidence type="ECO:0000313" key="5">
    <source>
        <dbReference type="Proteomes" id="UP000199645"/>
    </source>
</evidence>
<evidence type="ECO:0000256" key="2">
    <source>
        <dbReference type="ARBA" id="ARBA00022840"/>
    </source>
</evidence>
<dbReference type="GO" id="GO:0005524">
    <property type="term" value="F:ATP binding"/>
    <property type="evidence" value="ECO:0007669"/>
    <property type="project" value="UniProtKB-KW"/>
</dbReference>
<proteinExistence type="predicted"/>
<dbReference type="InterPro" id="IPR036388">
    <property type="entry name" value="WH-like_DNA-bd_sf"/>
</dbReference>
<dbReference type="GO" id="GO:0005737">
    <property type="term" value="C:cytoplasm"/>
    <property type="evidence" value="ECO:0007669"/>
    <property type="project" value="TreeGrafter"/>
</dbReference>
<dbReference type="PANTHER" id="PTHR16305:SF35">
    <property type="entry name" value="TRANSCRIPTIONAL ACTIVATOR DOMAIN"/>
    <property type="match status" value="1"/>
</dbReference>
<evidence type="ECO:0000256" key="1">
    <source>
        <dbReference type="ARBA" id="ARBA00022741"/>
    </source>
</evidence>
<dbReference type="AlphaFoldDB" id="A0A1I2HMR3"/>
<dbReference type="InterPro" id="IPR041664">
    <property type="entry name" value="AAA_16"/>
</dbReference>
<dbReference type="InterPro" id="IPR000792">
    <property type="entry name" value="Tscrpt_reg_LuxR_C"/>
</dbReference>
<dbReference type="Gene3D" id="1.10.10.10">
    <property type="entry name" value="Winged helix-like DNA-binding domain superfamily/Winged helix DNA-binding domain"/>
    <property type="match status" value="1"/>
</dbReference>
<dbReference type="OrthoDB" id="3514764at2"/>
<dbReference type="PANTHER" id="PTHR16305">
    <property type="entry name" value="TESTICULAR SOLUBLE ADENYLYL CYCLASE"/>
    <property type="match status" value="1"/>
</dbReference>
<evidence type="ECO:0000313" key="4">
    <source>
        <dbReference type="EMBL" id="SFF30723.1"/>
    </source>
</evidence>
<reference evidence="4 5" key="1">
    <citation type="submission" date="2016-10" db="EMBL/GenBank/DDBJ databases">
        <authorList>
            <person name="de Groot N.N."/>
        </authorList>
    </citation>
    <scope>NUCLEOTIDE SEQUENCE [LARGE SCALE GENOMIC DNA]</scope>
    <source>
        <strain evidence="4 5">DSM 43019</strain>
    </source>
</reference>
<dbReference type="SMART" id="SM00421">
    <property type="entry name" value="HTH_LUXR"/>
    <property type="match status" value="1"/>
</dbReference>
<dbReference type="PROSITE" id="PS50043">
    <property type="entry name" value="HTH_LUXR_2"/>
    <property type="match status" value="1"/>
</dbReference>
<dbReference type="Proteomes" id="UP000199645">
    <property type="component" value="Unassembled WGS sequence"/>
</dbReference>
<dbReference type="Pfam" id="PF00196">
    <property type="entry name" value="GerE"/>
    <property type="match status" value="1"/>
</dbReference>
<dbReference type="GO" id="GO:0004016">
    <property type="term" value="F:adenylate cyclase activity"/>
    <property type="evidence" value="ECO:0007669"/>
    <property type="project" value="TreeGrafter"/>
</dbReference>
<sequence length="892" mass="94545">MALELRGRHRERETLDRLLRDVRSGRSRVLVLRGEAGVGKTALLDYLAEHAPAGRVVRSAGVEPETELAYSALQQLCAPLLEHLGRLPEPQRDALSTAFGLSSGRPPEGLVIGLAVLGLLAEAAAEQPLICVVDDAQWLDRMSEVILTFVARRLDSESVALIFAVRGQVLDGLPDLRLDGLPDADARALLDSVLPGLVDARVRDRIVAETRGNPLALLELPRDLSPAELAFGFGGQPGSVPGRVEETFQRRIAALPEDSRTLLLVAAVEPVGDVPLLWRAAALLGVGPEAAGPAEAAGLVEFGARIRFRHPLVRSAAHRSAGPARLRAVHQALAEVTDAARDPDRRAWHRAHAAIGPDERVAAELEHSAGRALARGGRAAAASFLERAAELTLDPEARAARTIAAARARFASGGVAAVPELLAAAELGPYDPVRQAEIERLRARVAFAVNSGRAAVAPLLEAAGRLSALDPAAARATYLSAIGAAVNAGRLGSDDLRRAAEAARTVPPGDEPAGRLLTAFTTWSLDGHTAAAPLFRRAVASITAENDLDLHWLAGMAEHEIFDDTAFLTRTEKAVAFARREGLLALLPSALTFRATALIYSGRFADASDLLDEAEALAYATGPSPHPATAAILAAHRGRTGPALEAIDSLRADARAGGVGWLLGVAGYARAVLHNGHGDYPAALAAAREATGHEDLAVLQWGLGELVEAAARTQEMDLAKAARDRLAERAAASGSGWARGTLALADALVGADAETAYREAIEQLAGTRLDLQTARARLLYGEWLRRENRRADARLQLRPAHDAFATMGAEGFAERASRELLATGETVRKRTTGVREELTAQEGQIARLAAAGRTNPEIGAVLFLSPRTVEWHLRKIFAKLGVTSRRELAATV</sequence>
<dbReference type="Gene3D" id="3.40.50.300">
    <property type="entry name" value="P-loop containing nucleotide triphosphate hydrolases"/>
    <property type="match status" value="1"/>
</dbReference>
<organism evidence="4 5">
    <name type="scientific">Actinoplanes philippinensis</name>
    <dbReference type="NCBI Taxonomy" id="35752"/>
    <lineage>
        <taxon>Bacteria</taxon>
        <taxon>Bacillati</taxon>
        <taxon>Actinomycetota</taxon>
        <taxon>Actinomycetes</taxon>
        <taxon>Micromonosporales</taxon>
        <taxon>Micromonosporaceae</taxon>
        <taxon>Actinoplanes</taxon>
    </lineage>
</organism>
<dbReference type="RefSeq" id="WP_093617242.1">
    <property type="nucleotide sequence ID" value="NZ_BOMT01000001.1"/>
</dbReference>
<evidence type="ECO:0000259" key="3">
    <source>
        <dbReference type="PROSITE" id="PS50043"/>
    </source>
</evidence>
<dbReference type="GO" id="GO:0003677">
    <property type="term" value="F:DNA binding"/>
    <property type="evidence" value="ECO:0007669"/>
    <property type="project" value="InterPro"/>
</dbReference>
<dbReference type="STRING" id="35752.SAMN05421541_108327"/>
<dbReference type="SUPFAM" id="SSF52540">
    <property type="entry name" value="P-loop containing nucleoside triphosphate hydrolases"/>
    <property type="match status" value="1"/>
</dbReference>
<name>A0A1I2HMR3_9ACTN</name>
<dbReference type="CDD" id="cd06170">
    <property type="entry name" value="LuxR_C_like"/>
    <property type="match status" value="1"/>
</dbReference>
<keyword evidence="5" id="KW-1185">Reference proteome</keyword>
<dbReference type="PRINTS" id="PR00038">
    <property type="entry name" value="HTHLUXR"/>
</dbReference>
<dbReference type="InterPro" id="IPR016032">
    <property type="entry name" value="Sig_transdc_resp-reg_C-effctor"/>
</dbReference>
<protein>
    <submittedName>
        <fullName evidence="4">Regulatory protein, luxR family</fullName>
    </submittedName>
</protein>
<dbReference type="InterPro" id="IPR027417">
    <property type="entry name" value="P-loop_NTPase"/>
</dbReference>
<dbReference type="SUPFAM" id="SSF46894">
    <property type="entry name" value="C-terminal effector domain of the bipartite response regulators"/>
    <property type="match status" value="1"/>
</dbReference>